<dbReference type="InterPro" id="IPR015797">
    <property type="entry name" value="NUDIX_hydrolase-like_dom_sf"/>
</dbReference>
<dbReference type="eggNOG" id="COG0494">
    <property type="taxonomic scope" value="Bacteria"/>
</dbReference>
<dbReference type="PANTHER" id="PTHR43736">
    <property type="entry name" value="ADP-RIBOSE PYROPHOSPHATASE"/>
    <property type="match status" value="1"/>
</dbReference>
<sequence length="184" mass="20520">MTRAAAFHADLRAWEPRSPEQAALRDRYLDFLDIHGEDSLRRDGGPEHVTGSCFVLTPDLTHVLLCYHRKGQFWVQVGGHVEADDASVADGALREAREESGLDVAAWRTRPADLHRHELGSAFGRCTAHWDVGYVSFAPRDMVPAVSDESDDVAWFAVDDLPAEVPPDFPQRLATVLDEVRPHL</sequence>
<feature type="domain" description="Nudix hydrolase" evidence="2">
    <location>
        <begin position="46"/>
        <end position="179"/>
    </location>
</feature>
<protein>
    <submittedName>
        <fullName evidence="3">8-oxo-dGTP pyrophosphatase MutT, NUDIX family</fullName>
    </submittedName>
</protein>
<comment type="similarity">
    <text evidence="1">Belongs to the Nudix hydrolase family.</text>
</comment>
<dbReference type="CDD" id="cd03674">
    <property type="entry name" value="NUDIX_Hydrolase"/>
    <property type="match status" value="1"/>
</dbReference>
<dbReference type="OrthoDB" id="129709at2"/>
<gene>
    <name evidence="3" type="ORF">SAMN04489860_0597</name>
</gene>
<dbReference type="PANTHER" id="PTHR43736:SF1">
    <property type="entry name" value="DIHYDRONEOPTERIN TRIPHOSPHATE DIPHOSPHATASE"/>
    <property type="match status" value="1"/>
</dbReference>
<dbReference type="InterPro" id="IPR000086">
    <property type="entry name" value="NUDIX_hydrolase_dom"/>
</dbReference>
<dbReference type="Gene3D" id="3.90.79.10">
    <property type="entry name" value="Nucleoside Triphosphate Pyrophosphohydrolase"/>
    <property type="match status" value="1"/>
</dbReference>
<dbReference type="AlphaFoldDB" id="A0A1H1NQZ6"/>
<organism evidence="3 4">
    <name type="scientific">Paraoerskovia marina</name>
    <dbReference type="NCBI Taxonomy" id="545619"/>
    <lineage>
        <taxon>Bacteria</taxon>
        <taxon>Bacillati</taxon>
        <taxon>Actinomycetota</taxon>
        <taxon>Actinomycetes</taxon>
        <taxon>Micrococcales</taxon>
        <taxon>Cellulomonadaceae</taxon>
        <taxon>Paraoerskovia</taxon>
    </lineage>
</organism>
<dbReference type="PROSITE" id="PS51462">
    <property type="entry name" value="NUDIX"/>
    <property type="match status" value="1"/>
</dbReference>
<dbReference type="EMBL" id="LT629776">
    <property type="protein sequence ID" value="SDS01378.1"/>
    <property type="molecule type" value="Genomic_DNA"/>
</dbReference>
<evidence type="ECO:0000313" key="4">
    <source>
        <dbReference type="Proteomes" id="UP000185663"/>
    </source>
</evidence>
<evidence type="ECO:0000256" key="1">
    <source>
        <dbReference type="ARBA" id="ARBA00005582"/>
    </source>
</evidence>
<name>A0A1H1NQZ6_9CELL</name>
<dbReference type="SUPFAM" id="SSF55811">
    <property type="entry name" value="Nudix"/>
    <property type="match status" value="1"/>
</dbReference>
<reference evidence="3 4" key="1">
    <citation type="submission" date="2016-10" db="EMBL/GenBank/DDBJ databases">
        <authorList>
            <person name="de Groot N.N."/>
        </authorList>
    </citation>
    <scope>NUCLEOTIDE SEQUENCE [LARGE SCALE GENOMIC DNA]</scope>
    <source>
        <strain evidence="3 4">DSM 22126</strain>
    </source>
</reference>
<dbReference type="STRING" id="545619.SAMN04489860_0597"/>
<dbReference type="RefSeq" id="WP_083371527.1">
    <property type="nucleotide sequence ID" value="NZ_LT629776.1"/>
</dbReference>
<evidence type="ECO:0000313" key="3">
    <source>
        <dbReference type="EMBL" id="SDS01378.1"/>
    </source>
</evidence>
<proteinExistence type="inferred from homology"/>
<accession>A0A1H1NQZ6</accession>
<dbReference type="Pfam" id="PF00293">
    <property type="entry name" value="NUDIX"/>
    <property type="match status" value="1"/>
</dbReference>
<dbReference type="Proteomes" id="UP000185663">
    <property type="component" value="Chromosome I"/>
</dbReference>
<keyword evidence="4" id="KW-1185">Reference proteome</keyword>
<evidence type="ECO:0000259" key="2">
    <source>
        <dbReference type="PROSITE" id="PS51462"/>
    </source>
</evidence>